<dbReference type="SUPFAM" id="SSF46626">
    <property type="entry name" value="Cytochrome c"/>
    <property type="match status" value="1"/>
</dbReference>
<accession>A0A0S2TDD4</accession>
<dbReference type="Gene3D" id="1.10.760.10">
    <property type="entry name" value="Cytochrome c-like domain"/>
    <property type="match status" value="1"/>
</dbReference>
<dbReference type="GO" id="GO:0020037">
    <property type="term" value="F:heme binding"/>
    <property type="evidence" value="ECO:0007669"/>
    <property type="project" value="InterPro"/>
</dbReference>
<keyword evidence="2" id="KW-1185">Reference proteome</keyword>
<dbReference type="AlphaFoldDB" id="A0A0S2TDD4"/>
<evidence type="ECO:0000313" key="2">
    <source>
        <dbReference type="Proteomes" id="UP000055136"/>
    </source>
</evidence>
<gene>
    <name evidence="1" type="ORF">Tel_08400</name>
</gene>
<sequence length="85" mass="9617">MFATLSLVPAAQAAEDPGKALVDKHCQRCHDNSIFTRSDSIIHAYSELQARVEFCDNAAQAHMSEAQIRQVIEYLNDTYYKFPKP</sequence>
<dbReference type="STRING" id="1748243.Tel_08400"/>
<evidence type="ECO:0008006" key="3">
    <source>
        <dbReference type="Google" id="ProtNLM"/>
    </source>
</evidence>
<reference evidence="1" key="1">
    <citation type="submission" date="2015-10" db="EMBL/GenBank/DDBJ databases">
        <title>Description of Candidatus Tenderia electrophaga gen. nov, sp. nov., an Uncultivated Electroautotroph from a Biocathode Enrichment.</title>
        <authorList>
            <person name="Eddie B.J."/>
            <person name="Malanoski A.P."/>
            <person name="Wang Z."/>
            <person name="Hall R.J."/>
            <person name="Oh S.D."/>
            <person name="Heiner C."/>
            <person name="Lin B."/>
            <person name="Strycharz-Glaven S.M."/>
        </authorList>
    </citation>
    <scope>NUCLEOTIDE SEQUENCE [LARGE SCALE GENOMIC DNA]</scope>
    <source>
        <strain evidence="1">NRL1</strain>
    </source>
</reference>
<evidence type="ECO:0000313" key="1">
    <source>
        <dbReference type="EMBL" id="ALP53174.1"/>
    </source>
</evidence>
<dbReference type="EMBL" id="CP013099">
    <property type="protein sequence ID" value="ALP53174.1"/>
    <property type="molecule type" value="Genomic_DNA"/>
</dbReference>
<dbReference type="Proteomes" id="UP000055136">
    <property type="component" value="Chromosome"/>
</dbReference>
<organism evidence="1 2">
    <name type="scientific">Candidatus Tenderia electrophaga</name>
    <dbReference type="NCBI Taxonomy" id="1748243"/>
    <lineage>
        <taxon>Bacteria</taxon>
        <taxon>Pseudomonadati</taxon>
        <taxon>Pseudomonadota</taxon>
        <taxon>Gammaproteobacteria</taxon>
        <taxon>Candidatus Tenderiales</taxon>
        <taxon>Candidatus Tenderiaceae</taxon>
        <taxon>Candidatus Tenderia</taxon>
    </lineage>
</organism>
<protein>
    <recommendedName>
        <fullName evidence="3">Cytochrome c domain-containing protein</fullName>
    </recommendedName>
</protein>
<dbReference type="GO" id="GO:0009055">
    <property type="term" value="F:electron transfer activity"/>
    <property type="evidence" value="ECO:0007669"/>
    <property type="project" value="InterPro"/>
</dbReference>
<dbReference type="KEGG" id="tee:Tel_08400"/>
<proteinExistence type="predicted"/>
<name>A0A0S2TDD4_9GAMM</name>
<dbReference type="InterPro" id="IPR036909">
    <property type="entry name" value="Cyt_c-like_dom_sf"/>
</dbReference>